<dbReference type="Gene3D" id="3.30.530.20">
    <property type="match status" value="1"/>
</dbReference>
<dbReference type="Proteomes" id="UP001302316">
    <property type="component" value="Unassembled WGS sequence"/>
</dbReference>
<proteinExistence type="predicted"/>
<dbReference type="EMBL" id="JAYGII010000013">
    <property type="protein sequence ID" value="MEA5445650.1"/>
    <property type="molecule type" value="Genomic_DNA"/>
</dbReference>
<keyword evidence="1" id="KW-0812">Transmembrane</keyword>
<keyword evidence="1" id="KW-0472">Membrane</keyword>
<protein>
    <submittedName>
        <fullName evidence="2">SRPBCC family protein</fullName>
    </submittedName>
</protein>
<name>A0AAP6MLB6_9GAMM</name>
<keyword evidence="3" id="KW-1185">Reference proteome</keyword>
<keyword evidence="1" id="KW-1133">Transmembrane helix</keyword>
<evidence type="ECO:0000313" key="3">
    <source>
        <dbReference type="Proteomes" id="UP001302316"/>
    </source>
</evidence>
<dbReference type="SUPFAM" id="SSF55961">
    <property type="entry name" value="Bet v1-like"/>
    <property type="match status" value="1"/>
</dbReference>
<evidence type="ECO:0000313" key="2">
    <source>
        <dbReference type="EMBL" id="MEA5445650.1"/>
    </source>
</evidence>
<gene>
    <name evidence="2" type="ORF">VCB98_07455</name>
</gene>
<accession>A0AAP6MLB6</accession>
<sequence>MKLGYTVGIVLGIIVVLLVLLTGLLPDTAAREGEARFCADRETVFAHFHQPERITAWSSIFGSVEPDEVELIGDSGEASGLRLTDDQRWLQLEVVDSQAPEFLRYQFSTHDGLSVAADISLQAQDSDTAASVTMEQQFSTYFGRWARFFVGGVFADLMQEEFEGIHQVLAEAGHECPAS</sequence>
<dbReference type="InterPro" id="IPR023393">
    <property type="entry name" value="START-like_dom_sf"/>
</dbReference>
<comment type="caution">
    <text evidence="2">The sequence shown here is derived from an EMBL/GenBank/DDBJ whole genome shotgun (WGS) entry which is preliminary data.</text>
</comment>
<dbReference type="AlphaFoldDB" id="A0AAP6MLB6"/>
<organism evidence="2 3">
    <name type="scientific">Natronospira elongata</name>
    <dbReference type="NCBI Taxonomy" id="3110268"/>
    <lineage>
        <taxon>Bacteria</taxon>
        <taxon>Pseudomonadati</taxon>
        <taxon>Pseudomonadota</taxon>
        <taxon>Gammaproteobacteria</taxon>
        <taxon>Natronospirales</taxon>
        <taxon>Natronospiraceae</taxon>
        <taxon>Natronospira</taxon>
    </lineage>
</organism>
<dbReference type="RefSeq" id="WP_346051306.1">
    <property type="nucleotide sequence ID" value="NZ_JAYGII010000013.1"/>
</dbReference>
<evidence type="ECO:0000256" key="1">
    <source>
        <dbReference type="SAM" id="Phobius"/>
    </source>
</evidence>
<reference evidence="2 3" key="1">
    <citation type="submission" date="2023-12" db="EMBL/GenBank/DDBJ databases">
        <title>Whole-genome sequencing of halo(alkali)philic microorganisms from hypersaline lakes.</title>
        <authorList>
            <person name="Sorokin D.Y."/>
            <person name="Merkel A.Y."/>
            <person name="Messina E."/>
            <person name="Yakimov M."/>
        </authorList>
    </citation>
    <scope>NUCLEOTIDE SEQUENCE [LARGE SCALE GENOMIC DNA]</scope>
    <source>
        <strain evidence="2 3">AB-CW1</strain>
    </source>
</reference>
<feature type="transmembrane region" description="Helical" evidence="1">
    <location>
        <begin position="6"/>
        <end position="26"/>
    </location>
</feature>